<gene>
    <name evidence="1" type="ORF">SDC9_57175</name>
</gene>
<reference evidence="1" key="1">
    <citation type="submission" date="2019-08" db="EMBL/GenBank/DDBJ databases">
        <authorList>
            <person name="Kucharzyk K."/>
            <person name="Murdoch R.W."/>
            <person name="Higgins S."/>
            <person name="Loffler F."/>
        </authorList>
    </citation>
    <scope>NUCLEOTIDE SEQUENCE</scope>
</reference>
<protein>
    <recommendedName>
        <fullName evidence="2">Transposase</fullName>
    </recommendedName>
</protein>
<comment type="caution">
    <text evidence="1">The sequence shown here is derived from an EMBL/GenBank/DDBJ whole genome shotgun (WGS) entry which is preliminary data.</text>
</comment>
<name>A0A644X3V1_9ZZZZ</name>
<organism evidence="1">
    <name type="scientific">bioreactor metagenome</name>
    <dbReference type="NCBI Taxonomy" id="1076179"/>
    <lineage>
        <taxon>unclassified sequences</taxon>
        <taxon>metagenomes</taxon>
        <taxon>ecological metagenomes</taxon>
    </lineage>
</organism>
<sequence length="45" mass="5293">MMGQAIVQDQLFYAFNLENHVPRDHLLRGVDRFLDLGELRQHLVS</sequence>
<accession>A0A644X3V1</accession>
<evidence type="ECO:0000313" key="1">
    <source>
        <dbReference type="EMBL" id="MPM10840.1"/>
    </source>
</evidence>
<dbReference type="EMBL" id="VSSQ01001748">
    <property type="protein sequence ID" value="MPM10840.1"/>
    <property type="molecule type" value="Genomic_DNA"/>
</dbReference>
<dbReference type="AlphaFoldDB" id="A0A644X3V1"/>
<evidence type="ECO:0008006" key="2">
    <source>
        <dbReference type="Google" id="ProtNLM"/>
    </source>
</evidence>
<proteinExistence type="predicted"/>